<reference evidence="1" key="1">
    <citation type="submission" date="2018-11" db="EMBL/GenBank/DDBJ databases">
        <authorList>
            <person name="Alioto T."/>
            <person name="Alioto T."/>
        </authorList>
    </citation>
    <scope>NUCLEOTIDE SEQUENCE</scope>
</reference>
<evidence type="ECO:0000313" key="2">
    <source>
        <dbReference type="Proteomes" id="UP000596742"/>
    </source>
</evidence>
<gene>
    <name evidence="1" type="ORF">MGAL_10B037606</name>
</gene>
<proteinExistence type="predicted"/>
<dbReference type="EMBL" id="UYJE01009197">
    <property type="protein sequence ID" value="VDI71178.1"/>
    <property type="molecule type" value="Genomic_DNA"/>
</dbReference>
<dbReference type="OrthoDB" id="6078612at2759"/>
<name>A0A8B6GZJ2_MYTGA</name>
<comment type="caution">
    <text evidence="1">The sequence shown here is derived from an EMBL/GenBank/DDBJ whole genome shotgun (WGS) entry which is preliminary data.</text>
</comment>
<sequence>MEKARALRKFKEGLPKSPSKRCAVISTYLARRSPRSPTIANLKHSVSPVEMAVVADIQEIIKSTKLKRSKNARSVMNSVTASISGENLANSRGKIKLCKNLGLPARRVAGGQRIRSRILKSESSAWALTQQKTRKDSISEETKKTVYNFWLSDGISHPTGNKSDIKRERLGPNLYTSHMTHVLEKTQTDAYLDFVAKYPEIKIGQRAFEKLRPFFVRPASEKDRNTCCCRYHVEANLVFKACMKFRKSCDRETDSQESDYPVFEKMSDLIHITLCPKVNGFYRKNCLDRKCSLCGVGNFKLSPNESQSSSTVEWQKYEYITEKSKGKNVRRRLTLIKKKTSVNEMFLNLKKLLETFPAHQHRSNWQSNQLKSLVQNLPVNHCICIHDYSENYRCVEKEEIQSNYFQRTECSIHVTVMHRHAILEYDGVDSTEEFPEIITEHFFVISPDLQHDNDFTKYVQKKVKEYLDSISYTVDHMHEFTDGCSSQYKSRHCLGSLSTAIPDFGYKTFHRNFFETSHAKGPQDAAGGFIKRQADISVLRGNTVIQNAKDLFTFCEKNTGVKKTIKPREITQTSNEEEVAQDTDILSEDISDLVSINSVVAVKTDDDNFDYYLMKISKGSHVLNSAESDSWGATYPPGFEVFRGHYYDKISDNDPLKYKLLKTKTALVPTKSLLYILADVDASYRITISEDTHLDILSVLDNLD</sequence>
<accession>A0A8B6GZJ2</accession>
<organism evidence="1 2">
    <name type="scientific">Mytilus galloprovincialis</name>
    <name type="common">Mediterranean mussel</name>
    <dbReference type="NCBI Taxonomy" id="29158"/>
    <lineage>
        <taxon>Eukaryota</taxon>
        <taxon>Metazoa</taxon>
        <taxon>Spiralia</taxon>
        <taxon>Lophotrochozoa</taxon>
        <taxon>Mollusca</taxon>
        <taxon>Bivalvia</taxon>
        <taxon>Autobranchia</taxon>
        <taxon>Pteriomorphia</taxon>
        <taxon>Mytilida</taxon>
        <taxon>Mytiloidea</taxon>
        <taxon>Mytilidae</taxon>
        <taxon>Mytilinae</taxon>
        <taxon>Mytilus</taxon>
    </lineage>
</organism>
<dbReference type="Proteomes" id="UP000596742">
    <property type="component" value="Unassembled WGS sequence"/>
</dbReference>
<dbReference type="PANTHER" id="PTHR46601">
    <property type="entry name" value="ULP_PROTEASE DOMAIN-CONTAINING PROTEIN"/>
    <property type="match status" value="1"/>
</dbReference>
<keyword evidence="2" id="KW-1185">Reference proteome</keyword>
<protein>
    <submittedName>
        <fullName evidence="1">Uncharacterized protein</fullName>
    </submittedName>
</protein>
<dbReference type="AlphaFoldDB" id="A0A8B6GZJ2"/>
<evidence type="ECO:0000313" key="1">
    <source>
        <dbReference type="EMBL" id="VDI71178.1"/>
    </source>
</evidence>
<dbReference type="PANTHER" id="PTHR46601:SF1">
    <property type="entry name" value="ADF-H DOMAIN-CONTAINING PROTEIN"/>
    <property type="match status" value="1"/>
</dbReference>